<comment type="caution">
    <text evidence="2">The sequence shown here is derived from an EMBL/GenBank/DDBJ whole genome shotgun (WGS) entry which is preliminary data.</text>
</comment>
<dbReference type="Proteomes" id="UP001151518">
    <property type="component" value="Unassembled WGS sequence"/>
</dbReference>
<feature type="region of interest" description="Disordered" evidence="1">
    <location>
        <begin position="23"/>
        <end position="51"/>
    </location>
</feature>
<name>A0A9W8G199_9FUNG</name>
<sequence>YRMMQGLPPNSAGLDQMQPLSATQQHPMQGMVPQQHQAAIQQPMGYMQPPQVAHNPAQAMMYGQPQPRKVAPQNDRMVLRSSTRTGAGGVPVSSTPVPTSTHPAQPQPYGKSSHDGITTNPAALNPYGGSR</sequence>
<feature type="region of interest" description="Disordered" evidence="1">
    <location>
        <begin position="66"/>
        <end position="131"/>
    </location>
</feature>
<feature type="non-terminal residue" evidence="2">
    <location>
        <position position="1"/>
    </location>
</feature>
<feature type="compositionally biased region" description="Polar residues" evidence="1">
    <location>
        <begin position="23"/>
        <end position="40"/>
    </location>
</feature>
<dbReference type="OrthoDB" id="5800476at2759"/>
<dbReference type="EMBL" id="JANBTW010000136">
    <property type="protein sequence ID" value="KAJ2669979.1"/>
    <property type="molecule type" value="Genomic_DNA"/>
</dbReference>
<evidence type="ECO:0000313" key="3">
    <source>
        <dbReference type="Proteomes" id="UP001151518"/>
    </source>
</evidence>
<feature type="compositionally biased region" description="Low complexity" evidence="1">
    <location>
        <begin position="90"/>
        <end position="101"/>
    </location>
</feature>
<organism evidence="2 3">
    <name type="scientific">Coemansia spiralis</name>
    <dbReference type="NCBI Taxonomy" id="417178"/>
    <lineage>
        <taxon>Eukaryota</taxon>
        <taxon>Fungi</taxon>
        <taxon>Fungi incertae sedis</taxon>
        <taxon>Zoopagomycota</taxon>
        <taxon>Kickxellomycotina</taxon>
        <taxon>Kickxellomycetes</taxon>
        <taxon>Kickxellales</taxon>
        <taxon>Kickxellaceae</taxon>
        <taxon>Coemansia</taxon>
    </lineage>
</organism>
<gene>
    <name evidence="2" type="ORF">GGI25_005977</name>
</gene>
<dbReference type="AlphaFoldDB" id="A0A9W8G199"/>
<accession>A0A9W8G199</accession>
<reference evidence="2" key="1">
    <citation type="submission" date="2022-07" db="EMBL/GenBank/DDBJ databases">
        <title>Phylogenomic reconstructions and comparative analyses of Kickxellomycotina fungi.</title>
        <authorList>
            <person name="Reynolds N.K."/>
            <person name="Stajich J.E."/>
            <person name="Barry K."/>
            <person name="Grigoriev I.V."/>
            <person name="Crous P."/>
            <person name="Smith M.E."/>
        </authorList>
    </citation>
    <scope>NUCLEOTIDE SEQUENCE</scope>
    <source>
        <strain evidence="2">NRRL 3115</strain>
    </source>
</reference>
<evidence type="ECO:0000313" key="2">
    <source>
        <dbReference type="EMBL" id="KAJ2669979.1"/>
    </source>
</evidence>
<proteinExistence type="predicted"/>
<protein>
    <submittedName>
        <fullName evidence="2">Uncharacterized protein</fullName>
    </submittedName>
</protein>
<evidence type="ECO:0000256" key="1">
    <source>
        <dbReference type="SAM" id="MobiDB-lite"/>
    </source>
</evidence>